<evidence type="ECO:0000256" key="1">
    <source>
        <dbReference type="ARBA" id="ARBA00012552"/>
    </source>
</evidence>
<dbReference type="Pfam" id="PF00270">
    <property type="entry name" value="DEAD"/>
    <property type="match status" value="1"/>
</dbReference>
<dbReference type="CDD" id="cd18787">
    <property type="entry name" value="SF2_C_DEAD"/>
    <property type="match status" value="1"/>
</dbReference>
<dbReference type="Proteomes" id="UP000007800">
    <property type="component" value="Unassembled WGS sequence"/>
</dbReference>
<evidence type="ECO:0000256" key="2">
    <source>
        <dbReference type="ARBA" id="ARBA00022741"/>
    </source>
</evidence>
<feature type="domain" description="Helicase C-terminal" evidence="8">
    <location>
        <begin position="387"/>
        <end position="532"/>
    </location>
</feature>
<evidence type="ECO:0000259" key="8">
    <source>
        <dbReference type="PROSITE" id="PS51194"/>
    </source>
</evidence>
<keyword evidence="10" id="KW-1185">Reference proteome</keyword>
<dbReference type="OrthoDB" id="196131at2759"/>
<dbReference type="OMA" id="RWASNEW"/>
<organism evidence="10">
    <name type="scientific">Perkinsus marinus (strain ATCC 50983 / TXsc)</name>
    <dbReference type="NCBI Taxonomy" id="423536"/>
    <lineage>
        <taxon>Eukaryota</taxon>
        <taxon>Sar</taxon>
        <taxon>Alveolata</taxon>
        <taxon>Perkinsozoa</taxon>
        <taxon>Perkinsea</taxon>
        <taxon>Perkinsida</taxon>
        <taxon>Perkinsidae</taxon>
        <taxon>Perkinsus</taxon>
    </lineage>
</organism>
<keyword evidence="2 6" id="KW-0547">Nucleotide-binding</keyword>
<feature type="domain" description="Helicase ATP-binding" evidence="7">
    <location>
        <begin position="190"/>
        <end position="359"/>
    </location>
</feature>
<evidence type="ECO:0000256" key="6">
    <source>
        <dbReference type="RuleBase" id="RU000492"/>
    </source>
</evidence>
<dbReference type="InterPro" id="IPR014001">
    <property type="entry name" value="Helicase_ATP-bd"/>
</dbReference>
<dbReference type="PROSITE" id="PS51192">
    <property type="entry name" value="HELICASE_ATP_BIND_1"/>
    <property type="match status" value="1"/>
</dbReference>
<dbReference type="PROSITE" id="PS00039">
    <property type="entry name" value="DEAD_ATP_HELICASE"/>
    <property type="match status" value="1"/>
</dbReference>
<evidence type="ECO:0000256" key="3">
    <source>
        <dbReference type="ARBA" id="ARBA00022801"/>
    </source>
</evidence>
<accession>C5L9W0</accession>
<dbReference type="GO" id="GO:0005524">
    <property type="term" value="F:ATP binding"/>
    <property type="evidence" value="ECO:0007669"/>
    <property type="project" value="UniProtKB-KW"/>
</dbReference>
<dbReference type="AlphaFoldDB" id="C5L9W0"/>
<dbReference type="GeneID" id="9065102"/>
<evidence type="ECO:0000313" key="10">
    <source>
        <dbReference type="Proteomes" id="UP000007800"/>
    </source>
</evidence>
<keyword evidence="4 6" id="KW-0347">Helicase</keyword>
<reference evidence="9 10" key="1">
    <citation type="submission" date="2008-07" db="EMBL/GenBank/DDBJ databases">
        <authorList>
            <person name="El-Sayed N."/>
            <person name="Caler E."/>
            <person name="Inman J."/>
            <person name="Amedeo P."/>
            <person name="Hass B."/>
            <person name="Wortman J."/>
        </authorList>
    </citation>
    <scope>NUCLEOTIDE SEQUENCE [LARGE SCALE GENOMIC DNA]</scope>
    <source>
        <strain evidence="10">ATCC 50983 / TXsc</strain>
    </source>
</reference>
<dbReference type="EMBL" id="GG680729">
    <property type="protein sequence ID" value="EER06216.1"/>
    <property type="molecule type" value="Genomic_DNA"/>
</dbReference>
<protein>
    <recommendedName>
        <fullName evidence="1">RNA helicase</fullName>
        <ecNumber evidence="1">3.6.4.13</ecNumber>
    </recommendedName>
</protein>
<dbReference type="GO" id="GO:0016787">
    <property type="term" value="F:hydrolase activity"/>
    <property type="evidence" value="ECO:0007669"/>
    <property type="project" value="UniProtKB-KW"/>
</dbReference>
<evidence type="ECO:0000256" key="4">
    <source>
        <dbReference type="ARBA" id="ARBA00022806"/>
    </source>
</evidence>
<dbReference type="GO" id="GO:0003724">
    <property type="term" value="F:RNA helicase activity"/>
    <property type="evidence" value="ECO:0007669"/>
    <property type="project" value="UniProtKB-EC"/>
</dbReference>
<keyword evidence="5 6" id="KW-0067">ATP-binding</keyword>
<gene>
    <name evidence="9" type="ORF">Pmar_PMAR005977</name>
</gene>
<comment type="similarity">
    <text evidence="6">Belongs to the DEAD box helicase family.</text>
</comment>
<keyword evidence="3 6" id="KW-0378">Hydrolase</keyword>
<dbReference type="SUPFAM" id="SSF52540">
    <property type="entry name" value="P-loop containing nucleoside triphosphate hydrolases"/>
    <property type="match status" value="1"/>
</dbReference>
<dbReference type="SMART" id="SM00487">
    <property type="entry name" value="DEXDc"/>
    <property type="match status" value="1"/>
</dbReference>
<evidence type="ECO:0000313" key="9">
    <source>
        <dbReference type="EMBL" id="EER06216.1"/>
    </source>
</evidence>
<sequence length="535" mass="59087">MIVEVAIVDGIHHIRAAISPTGMVVVMVIIITEDKARVGGERNWTVQGNYRNNGYNGGGYRNDRYSGGANWKGGRQSGGGYGKGGYNNSGGGKGYGRDRYDDLSWDAGIDWDYEKLAQFNKDFYVPHPTVEGRSEGEVDDIRRANRIQLIEAHGMKCPKPVTTFEESNFPDYLVGSIGRGRPSAIQMQGWPVASSGRDLVGVAETGSGKTLAYLMPAIVHIAAQPEVEQGDGPVALVLVPTRELSQQVVEGDEGVKIACVYGGQPKRQQERELWTAPELLVATPGRLIDFLQNGATNLKRVTYLVIDEADEMLALGFGRQLDSICSAIRPDRQTLMWSATWPREIQDLARKHCREMPVHINIGSQSLAACHQVRGEGVIGRSRLGVAVVWNVLESNGEAKALIFCNTKREVDQLTQLLRSQGYNAVCIHSDKEQSEREWVFAQYRDGDVRLLVATNLMGRGVDIKNIQFVINYDMPQNVEEYVHRIGRTARAGAHGTSITLFTAQEGRHAKDLVDILNEAGQNIPEFLLMLKDNP</sequence>
<dbReference type="Gene3D" id="3.40.50.300">
    <property type="entry name" value="P-loop containing nucleotide triphosphate hydrolases"/>
    <property type="match status" value="2"/>
</dbReference>
<dbReference type="PANTHER" id="PTHR47958">
    <property type="entry name" value="ATP-DEPENDENT RNA HELICASE DBP3"/>
    <property type="match status" value="1"/>
</dbReference>
<dbReference type="Pfam" id="PF00271">
    <property type="entry name" value="Helicase_C"/>
    <property type="match status" value="1"/>
</dbReference>
<evidence type="ECO:0000259" key="7">
    <source>
        <dbReference type="PROSITE" id="PS51192"/>
    </source>
</evidence>
<name>C5L9W0_PERM5</name>
<dbReference type="SMART" id="SM00490">
    <property type="entry name" value="HELICc"/>
    <property type="match status" value="1"/>
</dbReference>
<dbReference type="InterPro" id="IPR001650">
    <property type="entry name" value="Helicase_C-like"/>
</dbReference>
<dbReference type="PROSITE" id="PS51194">
    <property type="entry name" value="HELICASE_CTER"/>
    <property type="match status" value="1"/>
</dbReference>
<dbReference type="EC" id="3.6.4.13" evidence="1"/>
<dbReference type="InterPro" id="IPR000629">
    <property type="entry name" value="RNA-helicase_DEAD-box_CS"/>
</dbReference>
<proteinExistence type="inferred from homology"/>
<dbReference type="GO" id="GO:0003676">
    <property type="term" value="F:nucleic acid binding"/>
    <property type="evidence" value="ECO:0007669"/>
    <property type="project" value="InterPro"/>
</dbReference>
<dbReference type="InterPro" id="IPR027417">
    <property type="entry name" value="P-loop_NTPase"/>
</dbReference>
<evidence type="ECO:0000256" key="5">
    <source>
        <dbReference type="ARBA" id="ARBA00022840"/>
    </source>
</evidence>
<dbReference type="InterPro" id="IPR011545">
    <property type="entry name" value="DEAD/DEAH_box_helicase_dom"/>
</dbReference>
<dbReference type="RefSeq" id="XP_002774400.1">
    <property type="nucleotide sequence ID" value="XM_002774354.1"/>
</dbReference>
<dbReference type="InParanoid" id="C5L9W0"/>